<sequence>MQFKLATVAALLATVVSPAFAGSEGATVVSAIQKLTERVVDVSKELQELSVVNFPSKGYVGRPSLKFQSLHPPQRYETNIAQKFPSSYRDVLILKNDQVSQAPRGIDASDEPEVCNAFITFAEVEKTFLQDVIGKHGIFGIFVFTSPVGALLRADENISDVCVPNMIPASKKPHSQLADILLQHPWLGSILQERSPG</sequence>
<organism evidence="2 3">
    <name type="scientific">Penicillium atrosanguineum</name>
    <dbReference type="NCBI Taxonomy" id="1132637"/>
    <lineage>
        <taxon>Eukaryota</taxon>
        <taxon>Fungi</taxon>
        <taxon>Dikarya</taxon>
        <taxon>Ascomycota</taxon>
        <taxon>Pezizomycotina</taxon>
        <taxon>Eurotiomycetes</taxon>
        <taxon>Eurotiomycetidae</taxon>
        <taxon>Eurotiales</taxon>
        <taxon>Aspergillaceae</taxon>
        <taxon>Penicillium</taxon>
    </lineage>
</organism>
<feature type="signal peptide" evidence="1">
    <location>
        <begin position="1"/>
        <end position="21"/>
    </location>
</feature>
<protein>
    <submittedName>
        <fullName evidence="2">Uncharacterized protein</fullName>
    </submittedName>
</protein>
<proteinExistence type="predicted"/>
<dbReference type="AlphaFoldDB" id="A0A9W9U3Y1"/>
<comment type="caution">
    <text evidence="2">The sequence shown here is derived from an EMBL/GenBank/DDBJ whole genome shotgun (WGS) entry which is preliminary data.</text>
</comment>
<dbReference type="Proteomes" id="UP001147746">
    <property type="component" value="Unassembled WGS sequence"/>
</dbReference>
<reference evidence="2" key="2">
    <citation type="journal article" date="2023" name="IMA Fungus">
        <title>Comparative genomic study of the Penicillium genus elucidates a diverse pangenome and 15 lateral gene transfer events.</title>
        <authorList>
            <person name="Petersen C."/>
            <person name="Sorensen T."/>
            <person name="Nielsen M.R."/>
            <person name="Sondergaard T.E."/>
            <person name="Sorensen J.L."/>
            <person name="Fitzpatrick D.A."/>
            <person name="Frisvad J.C."/>
            <person name="Nielsen K.L."/>
        </authorList>
    </citation>
    <scope>NUCLEOTIDE SEQUENCE</scope>
    <source>
        <strain evidence="2">IBT 21472</strain>
    </source>
</reference>
<reference evidence="2" key="1">
    <citation type="submission" date="2022-12" db="EMBL/GenBank/DDBJ databases">
        <authorList>
            <person name="Petersen C."/>
        </authorList>
    </citation>
    <scope>NUCLEOTIDE SEQUENCE</scope>
    <source>
        <strain evidence="2">IBT 21472</strain>
    </source>
</reference>
<keyword evidence="3" id="KW-1185">Reference proteome</keyword>
<accession>A0A9W9U3Y1</accession>
<feature type="chain" id="PRO_5041116411" evidence="1">
    <location>
        <begin position="22"/>
        <end position="197"/>
    </location>
</feature>
<evidence type="ECO:0000256" key="1">
    <source>
        <dbReference type="SAM" id="SignalP"/>
    </source>
</evidence>
<evidence type="ECO:0000313" key="3">
    <source>
        <dbReference type="Proteomes" id="UP001147746"/>
    </source>
</evidence>
<evidence type="ECO:0000313" key="2">
    <source>
        <dbReference type="EMBL" id="KAJ5315647.1"/>
    </source>
</evidence>
<name>A0A9W9U3Y1_9EURO</name>
<gene>
    <name evidence="2" type="ORF">N7476_005954</name>
</gene>
<keyword evidence="1" id="KW-0732">Signal</keyword>
<dbReference type="EMBL" id="JAPZBO010000005">
    <property type="protein sequence ID" value="KAJ5315647.1"/>
    <property type="molecule type" value="Genomic_DNA"/>
</dbReference>